<sequence>MELERARQLEATVNAARRAGDIAALVAEAGEAIGEVEELAAQVSGEDRIEILKIGKRIGYNAGADIWPGWEEGAVRSSAELTAGRNLAVRSARFVETLEQGAMQHGNAAWLIGAFDLALGARADAAGRFREAIRWFDAEPEMKLLAEGYLAIATRSAEIGHVLAMLDHADGEDARSIRDQLMTARAIYG</sequence>
<evidence type="ECO:0000313" key="1">
    <source>
        <dbReference type="EMBL" id="MDX5930383.1"/>
    </source>
</evidence>
<keyword evidence="2" id="KW-1185">Reference proteome</keyword>
<protein>
    <recommendedName>
        <fullName evidence="3">Tetratricopeptide repeat protein</fullName>
    </recommendedName>
</protein>
<accession>A0AAW9DNX6</accession>
<comment type="caution">
    <text evidence="1">The sequence shown here is derived from an EMBL/GenBank/DDBJ whole genome shotgun (WGS) entry which is preliminary data.</text>
</comment>
<reference evidence="1 2" key="1">
    <citation type="submission" date="2023-11" db="EMBL/GenBank/DDBJ databases">
        <title>MicrobeMod: A computational toolkit for identifying prokaryotic methylation and restriction-modification with nanopore sequencing.</title>
        <authorList>
            <person name="Crits-Christoph A."/>
            <person name="Kang S.C."/>
            <person name="Lee H."/>
            <person name="Ostrov N."/>
        </authorList>
    </citation>
    <scope>NUCLEOTIDE SEQUENCE [LARGE SCALE GENOMIC DNA]</scope>
    <source>
        <strain evidence="1 2">DSMZ 700</strain>
    </source>
</reference>
<organism evidence="1 2">
    <name type="scientific">Acidiphilium acidophilum</name>
    <name type="common">Thiobacillus acidophilus</name>
    <dbReference type="NCBI Taxonomy" id="76588"/>
    <lineage>
        <taxon>Bacteria</taxon>
        <taxon>Pseudomonadati</taxon>
        <taxon>Pseudomonadota</taxon>
        <taxon>Alphaproteobacteria</taxon>
        <taxon>Acetobacterales</taxon>
        <taxon>Acidocellaceae</taxon>
        <taxon>Acidiphilium</taxon>
    </lineage>
</organism>
<name>A0AAW9DNX6_ACIAO</name>
<evidence type="ECO:0000313" key="2">
    <source>
        <dbReference type="Proteomes" id="UP001279553"/>
    </source>
</evidence>
<dbReference type="EMBL" id="JAWXYB010000018">
    <property type="protein sequence ID" value="MDX5930383.1"/>
    <property type="molecule type" value="Genomic_DNA"/>
</dbReference>
<gene>
    <name evidence="1" type="ORF">SIL87_06360</name>
</gene>
<proteinExistence type="predicted"/>
<dbReference type="AlphaFoldDB" id="A0AAW9DNX6"/>
<evidence type="ECO:0008006" key="3">
    <source>
        <dbReference type="Google" id="ProtNLM"/>
    </source>
</evidence>
<dbReference type="RefSeq" id="WP_319613335.1">
    <property type="nucleotide sequence ID" value="NZ_JAWXYB010000018.1"/>
</dbReference>
<dbReference type="Proteomes" id="UP001279553">
    <property type="component" value="Unassembled WGS sequence"/>
</dbReference>